<dbReference type="GO" id="GO:0004703">
    <property type="term" value="F:G protein-coupled receptor kinase activity"/>
    <property type="evidence" value="ECO:0007669"/>
    <property type="project" value="TreeGrafter"/>
</dbReference>
<feature type="domain" description="Protein kinase" evidence="7">
    <location>
        <begin position="1"/>
        <end position="104"/>
    </location>
</feature>
<feature type="region of interest" description="Disordered" evidence="6">
    <location>
        <begin position="152"/>
        <end position="174"/>
    </location>
</feature>
<keyword evidence="4" id="KW-0418">Kinase</keyword>
<comment type="caution">
    <text evidence="8">The sequence shown here is derived from an EMBL/GenBank/DDBJ whole genome shotgun (WGS) entry which is preliminary data.</text>
</comment>
<dbReference type="InterPro" id="IPR000719">
    <property type="entry name" value="Prot_kinase_dom"/>
</dbReference>
<dbReference type="SUPFAM" id="SSF56112">
    <property type="entry name" value="Protein kinase-like (PK-like)"/>
    <property type="match status" value="1"/>
</dbReference>
<keyword evidence="3" id="KW-0547">Nucleotide-binding</keyword>
<dbReference type="PANTHER" id="PTHR24355">
    <property type="entry name" value="G PROTEIN-COUPLED RECEPTOR KINASE/RIBOSOMAL PROTEIN S6 KINASE"/>
    <property type="match status" value="1"/>
</dbReference>
<dbReference type="EMBL" id="VSWD01000008">
    <property type="protein sequence ID" value="KAK3096199.1"/>
    <property type="molecule type" value="Genomic_DNA"/>
</dbReference>
<evidence type="ECO:0000256" key="5">
    <source>
        <dbReference type="ARBA" id="ARBA00022840"/>
    </source>
</evidence>
<evidence type="ECO:0000259" key="7">
    <source>
        <dbReference type="PROSITE" id="PS50011"/>
    </source>
</evidence>
<evidence type="ECO:0000256" key="3">
    <source>
        <dbReference type="ARBA" id="ARBA00022741"/>
    </source>
</evidence>
<protein>
    <recommendedName>
        <fullName evidence="7">Protein kinase domain-containing protein</fullName>
    </recommendedName>
</protein>
<keyword evidence="2" id="KW-0808">Transferase</keyword>
<dbReference type="PANTHER" id="PTHR24355:SF30">
    <property type="entry name" value="SERINE_THREONINE-PROTEIN KINASE 32B ISOFORM X1"/>
    <property type="match status" value="1"/>
</dbReference>
<proteinExistence type="predicted"/>
<dbReference type="GO" id="GO:0009966">
    <property type="term" value="P:regulation of signal transduction"/>
    <property type="evidence" value="ECO:0007669"/>
    <property type="project" value="TreeGrafter"/>
</dbReference>
<dbReference type="GO" id="GO:0005524">
    <property type="term" value="F:ATP binding"/>
    <property type="evidence" value="ECO:0007669"/>
    <property type="project" value="UniProtKB-KW"/>
</dbReference>
<dbReference type="Gene3D" id="1.10.510.10">
    <property type="entry name" value="Transferase(Phosphotransferase) domain 1"/>
    <property type="match status" value="1"/>
</dbReference>
<dbReference type="PROSITE" id="PS50011">
    <property type="entry name" value="PROTEIN_KINASE_DOM"/>
    <property type="match status" value="1"/>
</dbReference>
<dbReference type="AlphaFoldDB" id="A0AA88Y220"/>
<keyword evidence="1" id="KW-0723">Serine/threonine-protein kinase</keyword>
<keyword evidence="5" id="KW-0067">ATP-binding</keyword>
<evidence type="ECO:0000256" key="1">
    <source>
        <dbReference type="ARBA" id="ARBA00022527"/>
    </source>
</evidence>
<gene>
    <name evidence="8" type="ORF">FSP39_024359</name>
</gene>
<dbReference type="Pfam" id="PF00069">
    <property type="entry name" value="Pkinase"/>
    <property type="match status" value="1"/>
</dbReference>
<dbReference type="SMART" id="SM00220">
    <property type="entry name" value="S_TKc"/>
    <property type="match status" value="1"/>
</dbReference>
<evidence type="ECO:0000256" key="2">
    <source>
        <dbReference type="ARBA" id="ARBA00022679"/>
    </source>
</evidence>
<keyword evidence="9" id="KW-1185">Reference proteome</keyword>
<dbReference type="Proteomes" id="UP001186944">
    <property type="component" value="Unassembled WGS sequence"/>
</dbReference>
<organism evidence="8 9">
    <name type="scientific">Pinctada imbricata</name>
    <name type="common">Atlantic pearl-oyster</name>
    <name type="synonym">Pinctada martensii</name>
    <dbReference type="NCBI Taxonomy" id="66713"/>
    <lineage>
        <taxon>Eukaryota</taxon>
        <taxon>Metazoa</taxon>
        <taxon>Spiralia</taxon>
        <taxon>Lophotrochozoa</taxon>
        <taxon>Mollusca</taxon>
        <taxon>Bivalvia</taxon>
        <taxon>Autobranchia</taxon>
        <taxon>Pteriomorphia</taxon>
        <taxon>Pterioida</taxon>
        <taxon>Pterioidea</taxon>
        <taxon>Pteriidae</taxon>
        <taxon>Pinctada</taxon>
    </lineage>
</organism>
<evidence type="ECO:0000313" key="9">
    <source>
        <dbReference type="Proteomes" id="UP001186944"/>
    </source>
</evidence>
<dbReference type="GO" id="GO:0001664">
    <property type="term" value="F:G protein-coupled receptor binding"/>
    <property type="evidence" value="ECO:0007669"/>
    <property type="project" value="TreeGrafter"/>
</dbReference>
<dbReference type="GO" id="GO:0007186">
    <property type="term" value="P:G protein-coupled receptor signaling pathway"/>
    <property type="evidence" value="ECO:0007669"/>
    <property type="project" value="TreeGrafter"/>
</dbReference>
<reference evidence="8" key="1">
    <citation type="submission" date="2019-08" db="EMBL/GenBank/DDBJ databases">
        <title>The improved chromosome-level genome for the pearl oyster Pinctada fucata martensii using PacBio sequencing and Hi-C.</title>
        <authorList>
            <person name="Zheng Z."/>
        </authorList>
    </citation>
    <scope>NUCLEOTIDE SEQUENCE</scope>
    <source>
        <strain evidence="8">ZZ-2019</strain>
        <tissue evidence="8">Adductor muscle</tissue>
    </source>
</reference>
<dbReference type="InterPro" id="IPR011009">
    <property type="entry name" value="Kinase-like_dom_sf"/>
</dbReference>
<evidence type="ECO:0000256" key="4">
    <source>
        <dbReference type="ARBA" id="ARBA00022777"/>
    </source>
</evidence>
<accession>A0AA88Y220</accession>
<name>A0AA88Y220_PINIB</name>
<sequence length="192" mass="22451">MSGTTPYMAPEIFACALDECAGYSFPVDWWSLGVCAYEMLRGRRPYEIHSSTSIHEVKQMFTTMKVHYSSTWHDGCKDLIKHLLCLDPDRRICSLEALQLHSFMSDVDFDRVLSRQIKPSFVPSREHLNCDPTYELEEMIIEAKPLHKKKKRLAKQNSRRELTRQTSSIESDVGTDGEENIFKYFKTYNRER</sequence>
<evidence type="ECO:0000256" key="6">
    <source>
        <dbReference type="SAM" id="MobiDB-lite"/>
    </source>
</evidence>
<evidence type="ECO:0000313" key="8">
    <source>
        <dbReference type="EMBL" id="KAK3096199.1"/>
    </source>
</evidence>